<dbReference type="EC" id="3.1.4.58" evidence="2"/>
<feature type="active site" description="Proton donor" evidence="2">
    <location>
        <position position="40"/>
    </location>
</feature>
<dbReference type="InterPro" id="IPR004175">
    <property type="entry name" value="RNA_CPDase"/>
</dbReference>
<comment type="catalytic activity">
    <reaction evidence="2">
        <text>a 3'-end 2',3'-cyclophospho-ribonucleotide-RNA + H2O = a 3'-end 2'-phospho-ribonucleotide-RNA + H(+)</text>
        <dbReference type="Rhea" id="RHEA:11828"/>
        <dbReference type="Rhea" id="RHEA-COMP:10464"/>
        <dbReference type="Rhea" id="RHEA-COMP:17353"/>
        <dbReference type="ChEBI" id="CHEBI:15377"/>
        <dbReference type="ChEBI" id="CHEBI:15378"/>
        <dbReference type="ChEBI" id="CHEBI:83064"/>
        <dbReference type="ChEBI" id="CHEBI:173113"/>
        <dbReference type="EC" id="3.1.4.58"/>
    </reaction>
</comment>
<dbReference type="PANTHER" id="PTHR35561">
    <property type="entry name" value="RNA 2',3'-CYCLIC PHOSPHODIESTERASE"/>
    <property type="match status" value="1"/>
</dbReference>
<comment type="caution">
    <text evidence="3">The sequence shown here is derived from an EMBL/GenBank/DDBJ whole genome shotgun (WGS) entry which is preliminary data.</text>
</comment>
<dbReference type="AlphaFoldDB" id="A0A9D2SMM6"/>
<dbReference type="Pfam" id="PF13563">
    <property type="entry name" value="2_5_RNA_ligase2"/>
    <property type="match status" value="1"/>
</dbReference>
<evidence type="ECO:0000256" key="1">
    <source>
        <dbReference type="ARBA" id="ARBA00022801"/>
    </source>
</evidence>
<dbReference type="Proteomes" id="UP000823849">
    <property type="component" value="Unassembled WGS sequence"/>
</dbReference>
<feature type="short sequence motif" description="HXTX 1" evidence="2">
    <location>
        <begin position="40"/>
        <end position="43"/>
    </location>
</feature>
<dbReference type="GO" id="GO:0008664">
    <property type="term" value="F:RNA 2',3'-cyclic 3'-phosphodiesterase activity"/>
    <property type="evidence" value="ECO:0007669"/>
    <property type="project" value="UniProtKB-EC"/>
</dbReference>
<organism evidence="3 4">
    <name type="scientific">Candidatus Fusicatenibacter intestinigallinarum</name>
    <dbReference type="NCBI Taxonomy" id="2838598"/>
    <lineage>
        <taxon>Bacteria</taxon>
        <taxon>Bacillati</taxon>
        <taxon>Bacillota</taxon>
        <taxon>Clostridia</taxon>
        <taxon>Lachnospirales</taxon>
        <taxon>Lachnospiraceae</taxon>
        <taxon>Fusicatenibacter</taxon>
    </lineage>
</organism>
<comment type="similarity">
    <text evidence="2">Belongs to the 2H phosphoesterase superfamily. ThpR family.</text>
</comment>
<dbReference type="EMBL" id="DWWU01000015">
    <property type="protein sequence ID" value="HJC14907.1"/>
    <property type="molecule type" value="Genomic_DNA"/>
</dbReference>
<feature type="short sequence motif" description="HXTX 2" evidence="2">
    <location>
        <begin position="117"/>
        <end position="120"/>
    </location>
</feature>
<sequence>MRVFLSIRLTQKMRNALENVIRDMKRSGAKGNYSLPCNMHITLAFLGEVPGVEGIEEALDEVEFQPFELKMEGFGHFGELYWVGLAEQPLLEQLVKNIRRVLDDNGIAYDRKKFRAHITVARRVQAAYPIRVRIPRESMEVTAFSLMKSERINGKIKCTEIACWEAGKKK</sequence>
<dbReference type="NCBIfam" id="TIGR02258">
    <property type="entry name" value="2_5_ligase"/>
    <property type="match status" value="1"/>
</dbReference>
<dbReference type="HAMAP" id="MF_01940">
    <property type="entry name" value="RNA_CPDase"/>
    <property type="match status" value="1"/>
</dbReference>
<protein>
    <recommendedName>
        <fullName evidence="2">RNA 2',3'-cyclic phosphodiesterase</fullName>
        <shortName evidence="2">RNA 2',3'-CPDase</shortName>
        <ecNumber evidence="2">3.1.4.58</ecNumber>
    </recommendedName>
</protein>
<dbReference type="PANTHER" id="PTHR35561:SF1">
    <property type="entry name" value="RNA 2',3'-CYCLIC PHOSPHODIESTERASE"/>
    <property type="match status" value="1"/>
</dbReference>
<dbReference type="GO" id="GO:0004113">
    <property type="term" value="F:2',3'-cyclic-nucleotide 3'-phosphodiesterase activity"/>
    <property type="evidence" value="ECO:0007669"/>
    <property type="project" value="InterPro"/>
</dbReference>
<evidence type="ECO:0000256" key="2">
    <source>
        <dbReference type="HAMAP-Rule" id="MF_01940"/>
    </source>
</evidence>
<keyword evidence="1 2" id="KW-0378">Hydrolase</keyword>
<dbReference type="InterPro" id="IPR009097">
    <property type="entry name" value="Cyclic_Pdiesterase"/>
</dbReference>
<evidence type="ECO:0000313" key="3">
    <source>
        <dbReference type="EMBL" id="HJC14907.1"/>
    </source>
</evidence>
<dbReference type="SUPFAM" id="SSF55144">
    <property type="entry name" value="LigT-like"/>
    <property type="match status" value="1"/>
</dbReference>
<accession>A0A9D2SMM6</accession>
<gene>
    <name evidence="3" type="primary">thpR</name>
    <name evidence="3" type="ORF">H9705_03625</name>
</gene>
<proteinExistence type="inferred from homology"/>
<comment type="function">
    <text evidence="2">Hydrolyzes RNA 2',3'-cyclic phosphodiester to an RNA 2'-phosphomonoester.</text>
</comment>
<reference evidence="3" key="1">
    <citation type="journal article" date="2021" name="PeerJ">
        <title>Extensive microbial diversity within the chicken gut microbiome revealed by metagenomics and culture.</title>
        <authorList>
            <person name="Gilroy R."/>
            <person name="Ravi A."/>
            <person name="Getino M."/>
            <person name="Pursley I."/>
            <person name="Horton D.L."/>
            <person name="Alikhan N.F."/>
            <person name="Baker D."/>
            <person name="Gharbi K."/>
            <person name="Hall N."/>
            <person name="Watson M."/>
            <person name="Adriaenssens E.M."/>
            <person name="Foster-Nyarko E."/>
            <person name="Jarju S."/>
            <person name="Secka A."/>
            <person name="Antonio M."/>
            <person name="Oren A."/>
            <person name="Chaudhuri R.R."/>
            <person name="La Ragione R."/>
            <person name="Hildebrand F."/>
            <person name="Pallen M.J."/>
        </authorList>
    </citation>
    <scope>NUCLEOTIDE SEQUENCE</scope>
    <source>
        <strain evidence="3">CHK185-5351</strain>
    </source>
</reference>
<name>A0A9D2SMM6_9FIRM</name>
<feature type="active site" description="Proton acceptor" evidence="2">
    <location>
        <position position="117"/>
    </location>
</feature>
<evidence type="ECO:0000313" key="4">
    <source>
        <dbReference type="Proteomes" id="UP000823849"/>
    </source>
</evidence>
<dbReference type="Gene3D" id="3.90.1140.10">
    <property type="entry name" value="Cyclic phosphodiesterase"/>
    <property type="match status" value="1"/>
</dbReference>
<reference evidence="3" key="2">
    <citation type="submission" date="2021-04" db="EMBL/GenBank/DDBJ databases">
        <authorList>
            <person name="Gilroy R."/>
        </authorList>
    </citation>
    <scope>NUCLEOTIDE SEQUENCE</scope>
    <source>
        <strain evidence="3">CHK185-5351</strain>
    </source>
</reference>